<dbReference type="PROSITE" id="PS51257">
    <property type="entry name" value="PROKAR_LIPOPROTEIN"/>
    <property type="match status" value="1"/>
</dbReference>
<accession>F9WLH7</accession>
<feature type="compositionally biased region" description="Polar residues" evidence="1">
    <location>
        <begin position="320"/>
        <end position="331"/>
    </location>
</feature>
<proteinExistence type="predicted"/>
<feature type="region of interest" description="Disordered" evidence="1">
    <location>
        <begin position="312"/>
        <end position="373"/>
    </location>
</feature>
<keyword evidence="4" id="KW-1185">Reference proteome</keyword>
<name>F9WLH7_TRYVY</name>
<evidence type="ECO:0000256" key="1">
    <source>
        <dbReference type="SAM" id="MobiDB-lite"/>
    </source>
</evidence>
<dbReference type="EMBL" id="CAEX01001003">
    <property type="protein sequence ID" value="CCD18369.1"/>
    <property type="molecule type" value="Genomic_DNA"/>
</dbReference>
<organism evidence="3 4">
    <name type="scientific">Trypanosoma vivax (strain Y486)</name>
    <dbReference type="NCBI Taxonomy" id="1055687"/>
    <lineage>
        <taxon>Eukaryota</taxon>
        <taxon>Discoba</taxon>
        <taxon>Euglenozoa</taxon>
        <taxon>Kinetoplastea</taxon>
        <taxon>Metakinetoplastina</taxon>
        <taxon>Trypanosomatida</taxon>
        <taxon>Trypanosomatidae</taxon>
        <taxon>Trypanosoma</taxon>
        <taxon>Duttonella</taxon>
    </lineage>
</organism>
<evidence type="ECO:0000313" key="4">
    <source>
        <dbReference type="Proteomes" id="UP000009027"/>
    </source>
</evidence>
<feature type="compositionally biased region" description="Basic and acidic residues" evidence="1">
    <location>
        <begin position="351"/>
        <end position="370"/>
    </location>
</feature>
<evidence type="ECO:0000256" key="2">
    <source>
        <dbReference type="SAM" id="SignalP"/>
    </source>
</evidence>
<dbReference type="AlphaFoldDB" id="F9WLH7"/>
<dbReference type="VEuPathDB" id="TriTrypDB:TvY486_0010490"/>
<protein>
    <recommendedName>
        <fullName evidence="5">Trypanosome variant surface glycoprotein B-type N-terminal domain-containing protein</fullName>
    </recommendedName>
</protein>
<sequence>MRGVRFLPLALSALLLACRVATSDNAGESRHAFASLCAATRAAAGLKLTATKLLAKETLKQRGGELSSAHVKKALTTRGTTEACWEEVADAWWQRNDTGPWLAPLKRTVALAAKAEDATRTAATKASNLSQKAIYGSWDDKVAKEFDRAEKSKRGAPNTEGGHALAHDISYLRRTQIHAAAHACIVDSPATGVTTAPDVFWAEYAKPLCMDDAEPATDADARAAIRNWKSTLATQKASAAVTGNTDFTLGGANVVKIPLKGKKAVVEWRTSLEDAATAMAEAASNNTEAGGLLKHAVAQASAFCQHVAQEKGAKARGEQTRTAQSRMTGQRKQGDEKEESQGETSIGNTQDRTEKQGNTEASRAPRERTAPSRCRLASAVALAVGLALSPATLALATLAP</sequence>
<dbReference type="Proteomes" id="UP000009027">
    <property type="component" value="Unassembled WGS sequence"/>
</dbReference>
<gene>
    <name evidence="3" type="ORF">TvY486_0010490</name>
</gene>
<keyword evidence="2" id="KW-0732">Signal</keyword>
<evidence type="ECO:0008006" key="5">
    <source>
        <dbReference type="Google" id="ProtNLM"/>
    </source>
</evidence>
<evidence type="ECO:0000313" key="3">
    <source>
        <dbReference type="EMBL" id="CCD18369.1"/>
    </source>
</evidence>
<feature type="signal peptide" evidence="2">
    <location>
        <begin position="1"/>
        <end position="23"/>
    </location>
</feature>
<reference evidence="3 4" key="1">
    <citation type="journal article" date="2012" name="Proc. Natl. Acad. Sci. U.S.A.">
        <title>Antigenic diversity is generated by distinct evolutionary mechanisms in African trypanosome species.</title>
        <authorList>
            <person name="Jackson A.P."/>
            <person name="Berry A."/>
            <person name="Aslett M."/>
            <person name="Allison H.C."/>
            <person name="Burton P."/>
            <person name="Vavrova-Anderson J."/>
            <person name="Brown R."/>
            <person name="Browne H."/>
            <person name="Corton N."/>
            <person name="Hauser H."/>
            <person name="Gamble J."/>
            <person name="Gilderthorp R."/>
            <person name="Marcello L."/>
            <person name="McQuillan J."/>
            <person name="Otto T.D."/>
            <person name="Quail M.A."/>
            <person name="Sanders M.J."/>
            <person name="van Tonder A."/>
            <person name="Ginger M.L."/>
            <person name="Field M.C."/>
            <person name="Barry J.D."/>
            <person name="Hertz-Fowler C."/>
            <person name="Berriman M."/>
        </authorList>
    </citation>
    <scope>NUCLEOTIDE SEQUENCE</scope>
    <source>
        <strain evidence="3 4">Y486</strain>
    </source>
</reference>
<feature type="chain" id="PRO_5003390513" description="Trypanosome variant surface glycoprotein B-type N-terminal domain-containing protein" evidence="2">
    <location>
        <begin position="24"/>
        <end position="400"/>
    </location>
</feature>